<feature type="transmembrane region" description="Helical" evidence="5">
    <location>
        <begin position="87"/>
        <end position="109"/>
    </location>
</feature>
<keyword evidence="4 5" id="KW-0472">Membrane</keyword>
<proteinExistence type="inferred from homology"/>
<dbReference type="EMBL" id="GEBQ01002692">
    <property type="protein sequence ID" value="JAT37285.1"/>
    <property type="molecule type" value="Transcribed_RNA"/>
</dbReference>
<evidence type="ECO:0000256" key="4">
    <source>
        <dbReference type="ARBA" id="ARBA00023136"/>
    </source>
</evidence>
<keyword evidence="5" id="KW-0406">Ion transport</keyword>
<evidence type="ECO:0000313" key="6">
    <source>
        <dbReference type="EMBL" id="JAT19952.1"/>
    </source>
</evidence>
<evidence type="ECO:0000256" key="1">
    <source>
        <dbReference type="ARBA" id="ARBA00004141"/>
    </source>
</evidence>
<gene>
    <name evidence="6" type="ORF">g.35990</name>
    <name evidence="7" type="ORF">g.35991</name>
</gene>
<dbReference type="PANTHER" id="PTHR12483">
    <property type="entry name" value="SOLUTE CARRIER FAMILY 31 COPPER TRANSPORTERS"/>
    <property type="match status" value="1"/>
</dbReference>
<sequence length="187" mass="20623">MHNAFWFDFHINGFLFQGLNINNVFGLVLLCLALTGLAITFEALKVFQTGIKSVLLSPRVSTNASSSHDDTTLLGDFSGNIGRRKAYYFMEVSLYVIQVILGYLLMLSVMTYNGYVSLAILLGFAVGYALFGQLLIEGRLKSIQFKIPCQQCLQGERKASADMTVLDEEGSSSCSRTPAENLPEILD</sequence>
<keyword evidence="5" id="KW-0187">Copper transport</keyword>
<dbReference type="EMBL" id="GEBQ01020025">
    <property type="protein sequence ID" value="JAT19952.1"/>
    <property type="molecule type" value="Transcribed_RNA"/>
</dbReference>
<feature type="transmembrane region" description="Helical" evidence="5">
    <location>
        <begin position="24"/>
        <end position="44"/>
    </location>
</feature>
<evidence type="ECO:0000256" key="3">
    <source>
        <dbReference type="ARBA" id="ARBA00022989"/>
    </source>
</evidence>
<feature type="transmembrane region" description="Helical" evidence="5">
    <location>
        <begin position="115"/>
        <end position="136"/>
    </location>
</feature>
<keyword evidence="2 5" id="KW-0812">Transmembrane</keyword>
<comment type="similarity">
    <text evidence="5">Belongs to the copper transporter (Ctr) (TC 1.A.56) family. SLC31A subfamily.</text>
</comment>
<organism evidence="6">
    <name type="scientific">Graphocephala atropunctata</name>
    <dbReference type="NCBI Taxonomy" id="36148"/>
    <lineage>
        <taxon>Eukaryota</taxon>
        <taxon>Metazoa</taxon>
        <taxon>Ecdysozoa</taxon>
        <taxon>Arthropoda</taxon>
        <taxon>Hexapoda</taxon>
        <taxon>Insecta</taxon>
        <taxon>Pterygota</taxon>
        <taxon>Neoptera</taxon>
        <taxon>Paraneoptera</taxon>
        <taxon>Hemiptera</taxon>
        <taxon>Auchenorrhyncha</taxon>
        <taxon>Membracoidea</taxon>
        <taxon>Cicadellidae</taxon>
        <taxon>Cicadellinae</taxon>
        <taxon>Cicadellini</taxon>
        <taxon>Graphocephala</taxon>
    </lineage>
</organism>
<accession>A0A1B6L8B2</accession>
<keyword evidence="5" id="KW-0186">Copper</keyword>
<keyword evidence="5" id="KW-0813">Transport</keyword>
<dbReference type="Pfam" id="PF04145">
    <property type="entry name" value="Ctr"/>
    <property type="match status" value="1"/>
</dbReference>
<dbReference type="InterPro" id="IPR007274">
    <property type="entry name" value="Cop_transporter"/>
</dbReference>
<evidence type="ECO:0000313" key="7">
    <source>
        <dbReference type="EMBL" id="JAT37285.1"/>
    </source>
</evidence>
<dbReference type="PANTHER" id="PTHR12483:SF27">
    <property type="entry name" value="COPPER TRANSPORT PROTEIN CTR1"/>
    <property type="match status" value="1"/>
</dbReference>
<protein>
    <recommendedName>
        <fullName evidence="5">Copper transport protein</fullName>
    </recommendedName>
</protein>
<comment type="subcellular location">
    <subcellularLocation>
        <location evidence="1 5">Membrane</location>
        <topology evidence="1 5">Multi-pass membrane protein</topology>
    </subcellularLocation>
</comment>
<dbReference type="GO" id="GO:0005886">
    <property type="term" value="C:plasma membrane"/>
    <property type="evidence" value="ECO:0007669"/>
    <property type="project" value="TreeGrafter"/>
</dbReference>
<dbReference type="AlphaFoldDB" id="A0A1B6L8B2"/>
<reference evidence="6" key="1">
    <citation type="submission" date="2015-11" db="EMBL/GenBank/DDBJ databases">
        <title>De novo transcriptome assembly of four potential Pierce s Disease insect vectors from Arizona vineyards.</title>
        <authorList>
            <person name="Tassone E.E."/>
        </authorList>
    </citation>
    <scope>NUCLEOTIDE SEQUENCE</scope>
</reference>
<keyword evidence="3 5" id="KW-1133">Transmembrane helix</keyword>
<name>A0A1B6L8B2_9HEMI</name>
<evidence type="ECO:0000256" key="5">
    <source>
        <dbReference type="RuleBase" id="RU367022"/>
    </source>
</evidence>
<dbReference type="GO" id="GO:0005375">
    <property type="term" value="F:copper ion transmembrane transporter activity"/>
    <property type="evidence" value="ECO:0007669"/>
    <property type="project" value="UniProtKB-UniRule"/>
</dbReference>
<evidence type="ECO:0000256" key="2">
    <source>
        <dbReference type="ARBA" id="ARBA00022692"/>
    </source>
</evidence>